<evidence type="ECO:0000256" key="3">
    <source>
        <dbReference type="ARBA" id="ARBA00023015"/>
    </source>
</evidence>
<dbReference type="PROSITE" id="PS50110">
    <property type="entry name" value="RESPONSE_REGULATORY"/>
    <property type="match status" value="1"/>
</dbReference>
<dbReference type="PANTHER" id="PTHR32071">
    <property type="entry name" value="TRANSCRIPTIONAL REGULATORY PROTEIN"/>
    <property type="match status" value="1"/>
</dbReference>
<evidence type="ECO:0000256" key="5">
    <source>
        <dbReference type="ARBA" id="ARBA00023159"/>
    </source>
</evidence>
<dbReference type="Gene3D" id="1.10.10.60">
    <property type="entry name" value="Homeodomain-like"/>
    <property type="match status" value="1"/>
</dbReference>
<dbReference type="FunFam" id="1.10.8.60:FF:000014">
    <property type="entry name" value="DNA-binding transcriptional regulator NtrC"/>
    <property type="match status" value="1"/>
</dbReference>
<proteinExistence type="predicted"/>
<dbReference type="Gene3D" id="3.40.50.300">
    <property type="entry name" value="P-loop containing nucleotide triphosphate hydrolases"/>
    <property type="match status" value="1"/>
</dbReference>
<dbReference type="PROSITE" id="PS00675">
    <property type="entry name" value="SIGMA54_INTERACT_1"/>
    <property type="match status" value="1"/>
</dbReference>
<evidence type="ECO:0000313" key="9">
    <source>
        <dbReference type="EMBL" id="VAX25556.1"/>
    </source>
</evidence>
<dbReference type="GO" id="GO:0006355">
    <property type="term" value="P:regulation of DNA-templated transcription"/>
    <property type="evidence" value="ECO:0007669"/>
    <property type="project" value="InterPro"/>
</dbReference>
<dbReference type="SUPFAM" id="SSF52172">
    <property type="entry name" value="CheY-like"/>
    <property type="match status" value="1"/>
</dbReference>
<dbReference type="Pfam" id="PF00072">
    <property type="entry name" value="Response_reg"/>
    <property type="match status" value="1"/>
</dbReference>
<dbReference type="GO" id="GO:0005524">
    <property type="term" value="F:ATP binding"/>
    <property type="evidence" value="ECO:0007669"/>
    <property type="project" value="UniProtKB-KW"/>
</dbReference>
<dbReference type="InterPro" id="IPR003593">
    <property type="entry name" value="AAA+_ATPase"/>
</dbReference>
<gene>
    <name evidence="9" type="ORF">MNBD_IGNAVI01-3051</name>
</gene>
<dbReference type="InterPro" id="IPR011006">
    <property type="entry name" value="CheY-like_superfamily"/>
</dbReference>
<dbReference type="InterPro" id="IPR002078">
    <property type="entry name" value="Sigma_54_int"/>
</dbReference>
<dbReference type="PANTHER" id="PTHR32071:SF117">
    <property type="entry name" value="PTS-DEPENDENT DIHYDROXYACETONE KINASE OPERON REGULATORY PROTEIN-RELATED"/>
    <property type="match status" value="1"/>
</dbReference>
<dbReference type="Gene3D" id="1.10.8.60">
    <property type="match status" value="1"/>
</dbReference>
<dbReference type="Pfam" id="PF02954">
    <property type="entry name" value="HTH_8"/>
    <property type="match status" value="1"/>
</dbReference>
<dbReference type="SMART" id="SM00382">
    <property type="entry name" value="AAA"/>
    <property type="match status" value="1"/>
</dbReference>
<sequence>MIKQKKKILIVDDDTSHRLMIKANMLDKEYDVREAEDGEDAIALVEKDFFDLIIMDIKMKKVDGITALKKIKEISPSIPVMIMTAYSSVQTAVDALKLGAAEYFVKPLDMEAVCHSVEKTFDYLELQKENKTLKEQLNRDFEISSIIGKSKAMKAVFEVISLSAPSDATILILGESGTGKELIANAIHQNSFRKEKPFVKINCAALPENLLESELFGHEKGAFTGAVTKREGRFELANEGTLFLDEIGDMTLATQAKILRVLQEGEFERVGGDKTIKADVRIIAATNKDLEKEVEEGNFRKDLFFRLSVVPITLPPLRKRKQDIPLLAEFFLKKYAEKNNRLIRGFTPAALDKLMRYDWPGNVRELENMMERTVIMSFDQLIRPETLPDLLNSAESNSNQQETELQPGRSIKDVEKELIIKTLESTDNNITRAAELLGISRRTLHNKINEYKIDL</sequence>
<dbReference type="EMBL" id="UOGD01000300">
    <property type="protein sequence ID" value="VAX25556.1"/>
    <property type="molecule type" value="Genomic_DNA"/>
</dbReference>
<dbReference type="PRINTS" id="PR01590">
    <property type="entry name" value="HTHFIS"/>
</dbReference>
<accession>A0A3B1C4V5</accession>
<dbReference type="AlphaFoldDB" id="A0A3B1C4V5"/>
<dbReference type="FunFam" id="3.40.50.300:FF:000006">
    <property type="entry name" value="DNA-binding transcriptional regulator NtrC"/>
    <property type="match status" value="1"/>
</dbReference>
<dbReference type="PROSITE" id="PS50045">
    <property type="entry name" value="SIGMA54_INTERACT_4"/>
    <property type="match status" value="1"/>
</dbReference>
<dbReference type="Gene3D" id="3.40.50.2300">
    <property type="match status" value="1"/>
</dbReference>
<feature type="domain" description="Sigma-54 factor interaction" evidence="7">
    <location>
        <begin position="146"/>
        <end position="375"/>
    </location>
</feature>
<keyword evidence="5" id="KW-0010">Activator</keyword>
<evidence type="ECO:0000259" key="8">
    <source>
        <dbReference type="PROSITE" id="PS50110"/>
    </source>
</evidence>
<dbReference type="PROSITE" id="PS00676">
    <property type="entry name" value="SIGMA54_INTERACT_2"/>
    <property type="match status" value="1"/>
</dbReference>
<keyword evidence="6" id="KW-0804">Transcription</keyword>
<evidence type="ECO:0000256" key="1">
    <source>
        <dbReference type="ARBA" id="ARBA00022741"/>
    </source>
</evidence>
<keyword evidence="2" id="KW-0067">ATP-binding</keyword>
<dbReference type="CDD" id="cd00009">
    <property type="entry name" value="AAA"/>
    <property type="match status" value="1"/>
</dbReference>
<dbReference type="InterPro" id="IPR002197">
    <property type="entry name" value="HTH_Fis"/>
</dbReference>
<evidence type="ECO:0000256" key="6">
    <source>
        <dbReference type="ARBA" id="ARBA00023163"/>
    </source>
</evidence>
<dbReference type="GO" id="GO:0000160">
    <property type="term" value="P:phosphorelay signal transduction system"/>
    <property type="evidence" value="ECO:0007669"/>
    <property type="project" value="InterPro"/>
</dbReference>
<evidence type="ECO:0000256" key="2">
    <source>
        <dbReference type="ARBA" id="ARBA00022840"/>
    </source>
</evidence>
<keyword evidence="3" id="KW-0805">Transcription regulation</keyword>
<dbReference type="Pfam" id="PF25601">
    <property type="entry name" value="AAA_lid_14"/>
    <property type="match status" value="1"/>
</dbReference>
<evidence type="ECO:0000256" key="4">
    <source>
        <dbReference type="ARBA" id="ARBA00023125"/>
    </source>
</evidence>
<reference evidence="9" key="1">
    <citation type="submission" date="2018-06" db="EMBL/GenBank/DDBJ databases">
        <authorList>
            <person name="Zhirakovskaya E."/>
        </authorList>
    </citation>
    <scope>NUCLEOTIDE SEQUENCE</scope>
</reference>
<dbReference type="InterPro" id="IPR027417">
    <property type="entry name" value="P-loop_NTPase"/>
</dbReference>
<keyword evidence="4" id="KW-0238">DNA-binding</keyword>
<dbReference type="SUPFAM" id="SSF52540">
    <property type="entry name" value="P-loop containing nucleoside triphosphate hydrolases"/>
    <property type="match status" value="1"/>
</dbReference>
<dbReference type="GO" id="GO:0043565">
    <property type="term" value="F:sequence-specific DNA binding"/>
    <property type="evidence" value="ECO:0007669"/>
    <property type="project" value="InterPro"/>
</dbReference>
<keyword evidence="1" id="KW-0547">Nucleotide-binding</keyword>
<dbReference type="InterPro" id="IPR009057">
    <property type="entry name" value="Homeodomain-like_sf"/>
</dbReference>
<dbReference type="InterPro" id="IPR025662">
    <property type="entry name" value="Sigma_54_int_dom_ATP-bd_1"/>
</dbReference>
<dbReference type="PROSITE" id="PS00688">
    <property type="entry name" value="SIGMA54_INTERACT_3"/>
    <property type="match status" value="1"/>
</dbReference>
<name>A0A3B1C4V5_9ZZZZ</name>
<dbReference type="InterPro" id="IPR001789">
    <property type="entry name" value="Sig_transdc_resp-reg_receiver"/>
</dbReference>
<protein>
    <submittedName>
        <fullName evidence="9">Response regulator of zinc sigma-54-dependent two-component system</fullName>
    </submittedName>
</protein>
<dbReference type="Pfam" id="PF00158">
    <property type="entry name" value="Sigma54_activat"/>
    <property type="match status" value="1"/>
</dbReference>
<feature type="domain" description="Response regulatory" evidence="8">
    <location>
        <begin position="7"/>
        <end position="121"/>
    </location>
</feature>
<dbReference type="InterPro" id="IPR025943">
    <property type="entry name" value="Sigma_54_int_dom_ATP-bd_2"/>
</dbReference>
<dbReference type="SMART" id="SM00448">
    <property type="entry name" value="REC"/>
    <property type="match status" value="1"/>
</dbReference>
<dbReference type="SUPFAM" id="SSF46689">
    <property type="entry name" value="Homeodomain-like"/>
    <property type="match status" value="1"/>
</dbReference>
<evidence type="ECO:0000259" key="7">
    <source>
        <dbReference type="PROSITE" id="PS50045"/>
    </source>
</evidence>
<dbReference type="InterPro" id="IPR025944">
    <property type="entry name" value="Sigma_54_int_dom_CS"/>
</dbReference>
<dbReference type="InterPro" id="IPR058031">
    <property type="entry name" value="AAA_lid_NorR"/>
</dbReference>
<organism evidence="9">
    <name type="scientific">hydrothermal vent metagenome</name>
    <dbReference type="NCBI Taxonomy" id="652676"/>
    <lineage>
        <taxon>unclassified sequences</taxon>
        <taxon>metagenomes</taxon>
        <taxon>ecological metagenomes</taxon>
    </lineage>
</organism>